<keyword evidence="3" id="KW-0804">Transcription</keyword>
<dbReference type="Pfam" id="PF00440">
    <property type="entry name" value="TetR_N"/>
    <property type="match status" value="1"/>
</dbReference>
<comment type="caution">
    <text evidence="6">The sequence shown here is derived from an EMBL/GenBank/DDBJ whole genome shotgun (WGS) entry which is preliminary data.</text>
</comment>
<dbReference type="PANTHER" id="PTHR30055">
    <property type="entry name" value="HTH-TYPE TRANSCRIPTIONAL REGULATOR RUTR"/>
    <property type="match status" value="1"/>
</dbReference>
<organism evidence="6 7">
    <name type="scientific">Rhodococcus chondri</name>
    <dbReference type="NCBI Taxonomy" id="3065941"/>
    <lineage>
        <taxon>Bacteria</taxon>
        <taxon>Bacillati</taxon>
        <taxon>Actinomycetota</taxon>
        <taxon>Actinomycetes</taxon>
        <taxon>Mycobacteriales</taxon>
        <taxon>Nocardiaceae</taxon>
        <taxon>Rhodococcus</taxon>
    </lineage>
</organism>
<dbReference type="PROSITE" id="PS50977">
    <property type="entry name" value="HTH_TETR_2"/>
    <property type="match status" value="1"/>
</dbReference>
<dbReference type="InterPro" id="IPR050109">
    <property type="entry name" value="HTH-type_TetR-like_transc_reg"/>
</dbReference>
<evidence type="ECO:0000313" key="6">
    <source>
        <dbReference type="EMBL" id="MEE2035373.1"/>
    </source>
</evidence>
<proteinExistence type="predicted"/>
<dbReference type="SUPFAM" id="SSF46689">
    <property type="entry name" value="Homeodomain-like"/>
    <property type="match status" value="1"/>
</dbReference>
<accession>A0ABU7JZD3</accession>
<protein>
    <submittedName>
        <fullName evidence="6">TetR/AcrR family transcriptional regulator</fullName>
    </submittedName>
</protein>
<evidence type="ECO:0000256" key="1">
    <source>
        <dbReference type="ARBA" id="ARBA00023015"/>
    </source>
</evidence>
<evidence type="ECO:0000256" key="2">
    <source>
        <dbReference type="ARBA" id="ARBA00023125"/>
    </source>
</evidence>
<keyword evidence="1" id="KW-0805">Transcription regulation</keyword>
<feature type="DNA-binding region" description="H-T-H motif" evidence="4">
    <location>
        <begin position="7"/>
        <end position="26"/>
    </location>
</feature>
<dbReference type="PANTHER" id="PTHR30055:SF234">
    <property type="entry name" value="HTH-TYPE TRANSCRIPTIONAL REGULATOR BETI"/>
    <property type="match status" value="1"/>
</dbReference>
<dbReference type="EMBL" id="JAUZMZ010000297">
    <property type="protein sequence ID" value="MEE2035373.1"/>
    <property type="molecule type" value="Genomic_DNA"/>
</dbReference>
<dbReference type="Proteomes" id="UP001331936">
    <property type="component" value="Unassembled WGS sequence"/>
</dbReference>
<name>A0ABU7JZD3_9NOCA</name>
<reference evidence="6 7" key="1">
    <citation type="submission" date="2023-08" db="EMBL/GenBank/DDBJ databases">
        <authorList>
            <person name="Girao M."/>
            <person name="Carvalho M.F."/>
        </authorList>
    </citation>
    <scope>NUCLEOTIDE SEQUENCE [LARGE SCALE GENOMIC DNA]</scope>
    <source>
        <strain evidence="6 7">CC-R104</strain>
    </source>
</reference>
<sequence length="173" mass="19635">QGYWATTVDDIAAGAGTTRTTFYLHFPSKTELMAELIARVDEILTQADEPPLSTVVELGRRDQMRVWIGRKFDQWETTRPYLTVAYQAAPIEPAIGAVMDKWFEDTTASMQQGLDRAGRFDAESRRARCVLAFGQLEYLSRRWLRVGWAVDREVALDTLTDSWAHLLTCEGSD</sequence>
<gene>
    <name evidence="6" type="ORF">Q8814_25250</name>
</gene>
<evidence type="ECO:0000256" key="3">
    <source>
        <dbReference type="ARBA" id="ARBA00023163"/>
    </source>
</evidence>
<dbReference type="InterPro" id="IPR009057">
    <property type="entry name" value="Homeodomain-like_sf"/>
</dbReference>
<evidence type="ECO:0000259" key="5">
    <source>
        <dbReference type="PROSITE" id="PS50977"/>
    </source>
</evidence>
<evidence type="ECO:0000256" key="4">
    <source>
        <dbReference type="PROSITE-ProRule" id="PRU00335"/>
    </source>
</evidence>
<keyword evidence="7" id="KW-1185">Reference proteome</keyword>
<keyword evidence="2 4" id="KW-0238">DNA-binding</keyword>
<dbReference type="InterPro" id="IPR001647">
    <property type="entry name" value="HTH_TetR"/>
</dbReference>
<dbReference type="RefSeq" id="WP_330154695.1">
    <property type="nucleotide sequence ID" value="NZ_JAUZMZ010000297.1"/>
</dbReference>
<feature type="domain" description="HTH tetR-type" evidence="5">
    <location>
        <begin position="1"/>
        <end position="44"/>
    </location>
</feature>
<feature type="non-terminal residue" evidence="6">
    <location>
        <position position="1"/>
    </location>
</feature>
<dbReference type="Gene3D" id="1.10.10.60">
    <property type="entry name" value="Homeodomain-like"/>
    <property type="match status" value="1"/>
</dbReference>
<dbReference type="Gene3D" id="1.10.357.10">
    <property type="entry name" value="Tetracycline Repressor, domain 2"/>
    <property type="match status" value="1"/>
</dbReference>
<evidence type="ECO:0000313" key="7">
    <source>
        <dbReference type="Proteomes" id="UP001331936"/>
    </source>
</evidence>